<feature type="region of interest" description="Disordered" evidence="1">
    <location>
        <begin position="1214"/>
        <end position="1245"/>
    </location>
</feature>
<dbReference type="Gene3D" id="2.30.29.30">
    <property type="entry name" value="Pleckstrin-homology domain (PH domain)/Phosphotyrosine-binding domain (PTB)"/>
    <property type="match status" value="1"/>
</dbReference>
<dbReference type="PROSITE" id="PS50086">
    <property type="entry name" value="TBC_RABGAP"/>
    <property type="match status" value="1"/>
</dbReference>
<dbReference type="PANTHER" id="PTHR47219">
    <property type="entry name" value="RAB GTPASE-ACTIVATING PROTEIN 1-LIKE"/>
    <property type="match status" value="1"/>
</dbReference>
<gene>
    <name evidence="3" type="ORF">BB560_002064</name>
</gene>
<name>A0A2T9ZFT2_9FUNG</name>
<dbReference type="InterPro" id="IPR004182">
    <property type="entry name" value="GRAM"/>
</dbReference>
<dbReference type="Gene3D" id="1.10.472.80">
    <property type="entry name" value="Ypt/Rab-GAP domain of gyp1p, domain 3"/>
    <property type="match status" value="1"/>
</dbReference>
<sequence length="1437" mass="163168">MNSRFNTCINLRFRIISNDSESQTAISGLGRRVGQLDAGQTENAEYQGTKPDQLTHPTATRLVLLSSSSKGSLHGHPSAFWYTVKQKGAFTLEESVSSGGKILKTFLATIQNVIETKPPLYRIIFQPSMNLDKFIVLATGEELEEIEKDWKWLEGSIMEHVRNLDTPKERAEFVVTKIRYLVTVEDNGTAMRIDKNMRAAIGAFRQTFDEGKSERLVAYYACAYNSGIILRQGWMYISQNYLCFYSFLFGSEKKFSIELKTITNFSKVRTKGGSIDDGLKVTTQDNTEYQFSNMVNRDEAYELLLQLTNNIAKRVLLTSEFTSVVHGDQSFADGSDISVSESNTLQSKAFSGSSTKGTPKSLALDIAQQKVDEEFCMRYNLPHSESHLASLKDVKLNLNNQAFVYNGPLSLSTNFLTYSSTDYKGCKLVLPFSAIQRIERFPINDNNSSRIGYEIVVTNWHKQILHFNTYSNYEMCDKWCKKLKKLVMVTAEQQDAGRKSSKPCWPFSLKPFLKGMESELMMIELKKKYDLNPLLNTNQNHEVVVSDSFQPELDSKTGLEEKKIQSNDVVGFGAKFGYPNEYVNSREKTREKLWVDIMLAYGRNITLIRQSEFDRLVRIGPANRLRGEIWELCSGSMYLRFMNMGTFESLLDNTIDSKLAFCIEEIEKDLPRSLPEYPAYQTQVGISSLRKVLVAYAAYNSELGYCQAMNMVVSVLLIYLNEERTFWMLSVICEQWLPGYYTPSMYGALVDMSILQHLYSQSLPQQAEHLIECGLQLSMICLPIFLSLFINTMPLKFSTRFLDIFFLKGPNFLFQITLAVLKINHRKIMQVDDDGAFMLIFKEYFNNLDSPAYPSKSSSENKTGLVTKFHELLYVALKDYGMIDNNSIFQLRKSHKLQVVHSVQDFTKRTLLRNLVDTAGFSQEQLSLLYDFFYASLLYSGTDSEESEQTNPKYEQSASSSQLSMLNKDHRICLDIFGFMRFLSHFSKWARDDMNKILSNSRSSRQKAQQQSINPARKKTAQLESAHVSREESTSSVSSTKVSKSPSQTTNSKTSVESTKKPDSNQDKFRNLESYLASEDTFIVKLFRFTSYITSRKESILDLNTPIQPVKSSEKNVLEIDKGLVLDPMVPESVISNFTEIAYEGIKEFALEHKDDDILDDSVTTKFKELDIADNQDKISEEPSTKGILEFSEIPENLTGSKIGDYVVSAAKPPPIDTSPASVGGTGNEYSDRQNSYSNRNSYDDSSLRSASLLSPAQITISKTEMQSKNLPIKQLRVSFQQCLIALGKLMNSDILTKIDTFFSIYQTDFDERVLSIDDFFALSQGILYLSKYIDDKDQSQEILHGVSSFIKNQIYSPLSSPANNFETENGVESEDSGPPNKDKTKQANLTFETDEQSIKVTPAELRLSILIIPSLERFFDTELSQTFDNLNKELKP</sequence>
<feature type="domain" description="Rab-GAP TBC" evidence="2">
    <location>
        <begin position="620"/>
        <end position="809"/>
    </location>
</feature>
<keyword evidence="4" id="KW-1185">Reference proteome</keyword>
<organism evidence="3 4">
    <name type="scientific">Smittium megazygosporum</name>
    <dbReference type="NCBI Taxonomy" id="133381"/>
    <lineage>
        <taxon>Eukaryota</taxon>
        <taxon>Fungi</taxon>
        <taxon>Fungi incertae sedis</taxon>
        <taxon>Zoopagomycota</taxon>
        <taxon>Kickxellomycotina</taxon>
        <taxon>Harpellomycetes</taxon>
        <taxon>Harpellales</taxon>
        <taxon>Legeriomycetaceae</taxon>
        <taxon>Smittium</taxon>
    </lineage>
</organism>
<evidence type="ECO:0000313" key="4">
    <source>
        <dbReference type="Proteomes" id="UP000245609"/>
    </source>
</evidence>
<dbReference type="Pfam" id="PF00566">
    <property type="entry name" value="RabGAP-TBC"/>
    <property type="match status" value="1"/>
</dbReference>
<protein>
    <recommendedName>
        <fullName evidence="2">Rab-GAP TBC domain-containing protein</fullName>
    </recommendedName>
</protein>
<evidence type="ECO:0000313" key="3">
    <source>
        <dbReference type="EMBL" id="PVV03453.1"/>
    </source>
</evidence>
<dbReference type="SUPFAM" id="SSF47923">
    <property type="entry name" value="Ypt/Rab-GAP domain of gyp1p"/>
    <property type="match status" value="2"/>
</dbReference>
<feature type="compositionally biased region" description="Polar residues" evidence="1">
    <location>
        <begin position="1048"/>
        <end position="1057"/>
    </location>
</feature>
<dbReference type="PANTHER" id="PTHR47219:SF20">
    <property type="entry name" value="TBC1 DOMAIN FAMILY MEMBER 2B"/>
    <property type="match status" value="1"/>
</dbReference>
<comment type="caution">
    <text evidence="3">The sequence shown here is derived from an EMBL/GenBank/DDBJ whole genome shotgun (WGS) entry which is preliminary data.</text>
</comment>
<dbReference type="Proteomes" id="UP000245609">
    <property type="component" value="Unassembled WGS sequence"/>
</dbReference>
<dbReference type="SMART" id="SM00568">
    <property type="entry name" value="GRAM"/>
    <property type="match status" value="2"/>
</dbReference>
<dbReference type="EMBL" id="MBFS01000231">
    <property type="protein sequence ID" value="PVV03453.1"/>
    <property type="molecule type" value="Genomic_DNA"/>
</dbReference>
<dbReference type="Gene3D" id="1.10.8.270">
    <property type="entry name" value="putative rabgap domain of human tbc1 domain family member 14 like domains"/>
    <property type="match status" value="1"/>
</dbReference>
<proteinExistence type="predicted"/>
<evidence type="ECO:0000256" key="1">
    <source>
        <dbReference type="SAM" id="MobiDB-lite"/>
    </source>
</evidence>
<dbReference type="STRING" id="133381.A0A2T9ZFT2"/>
<dbReference type="GO" id="GO:0005096">
    <property type="term" value="F:GTPase activator activity"/>
    <property type="evidence" value="ECO:0007669"/>
    <property type="project" value="TreeGrafter"/>
</dbReference>
<feature type="compositionally biased region" description="Low complexity" evidence="1">
    <location>
        <begin position="1034"/>
        <end position="1047"/>
    </location>
</feature>
<dbReference type="InterPro" id="IPR050302">
    <property type="entry name" value="Rab_GAP_TBC_domain"/>
</dbReference>
<evidence type="ECO:0000259" key="2">
    <source>
        <dbReference type="PROSITE" id="PS50086"/>
    </source>
</evidence>
<dbReference type="SMART" id="SM00164">
    <property type="entry name" value="TBC"/>
    <property type="match status" value="1"/>
</dbReference>
<feature type="region of interest" description="Disordered" evidence="1">
    <location>
        <begin position="1000"/>
        <end position="1067"/>
    </location>
</feature>
<dbReference type="InterPro" id="IPR011993">
    <property type="entry name" value="PH-like_dom_sf"/>
</dbReference>
<reference evidence="3 4" key="1">
    <citation type="journal article" date="2018" name="MBio">
        <title>Comparative Genomics Reveals the Core Gene Toolbox for the Fungus-Insect Symbiosis.</title>
        <authorList>
            <person name="Wang Y."/>
            <person name="Stata M."/>
            <person name="Wang W."/>
            <person name="Stajich J.E."/>
            <person name="White M.M."/>
            <person name="Moncalvo J.M."/>
        </authorList>
    </citation>
    <scope>NUCLEOTIDE SEQUENCE [LARGE SCALE GENOMIC DNA]</scope>
    <source>
        <strain evidence="3 4">SC-DP-2</strain>
    </source>
</reference>
<dbReference type="InterPro" id="IPR035969">
    <property type="entry name" value="Rab-GAP_TBC_sf"/>
</dbReference>
<dbReference type="InterPro" id="IPR000195">
    <property type="entry name" value="Rab-GAP-TBC_dom"/>
</dbReference>
<feature type="region of interest" description="Disordered" evidence="1">
    <location>
        <begin position="1361"/>
        <end position="1388"/>
    </location>
</feature>
<feature type="compositionally biased region" description="Basic and acidic residues" evidence="1">
    <location>
        <begin position="1058"/>
        <end position="1067"/>
    </location>
</feature>
<feature type="compositionally biased region" description="Low complexity" evidence="1">
    <location>
        <begin position="1000"/>
        <end position="1012"/>
    </location>
</feature>
<accession>A0A2T9ZFT2</accession>
<dbReference type="OrthoDB" id="17687at2759"/>
<dbReference type="GO" id="GO:0031267">
    <property type="term" value="F:small GTPase binding"/>
    <property type="evidence" value="ECO:0007669"/>
    <property type="project" value="TreeGrafter"/>
</dbReference>
<dbReference type="Pfam" id="PF02893">
    <property type="entry name" value="GRAM"/>
    <property type="match status" value="1"/>
</dbReference>